<accession>A0A075GMY1</accession>
<feature type="region of interest" description="Disordered" evidence="1">
    <location>
        <begin position="129"/>
        <end position="185"/>
    </location>
</feature>
<organism evidence="2">
    <name type="scientific">uncultured marine group II/III euryarchaeote KM3_181_C06</name>
    <dbReference type="NCBI Taxonomy" id="1457944"/>
    <lineage>
        <taxon>Archaea</taxon>
        <taxon>Methanobacteriati</taxon>
        <taxon>Methanobacteriota</taxon>
        <taxon>environmental samples</taxon>
    </lineage>
</organism>
<evidence type="ECO:0000313" key="2">
    <source>
        <dbReference type="EMBL" id="AIF05224.1"/>
    </source>
</evidence>
<protein>
    <submittedName>
        <fullName evidence="2">Uncharacterized protein</fullName>
    </submittedName>
</protein>
<dbReference type="EMBL" id="KF900733">
    <property type="protein sequence ID" value="AIF05224.1"/>
    <property type="molecule type" value="Genomic_DNA"/>
</dbReference>
<dbReference type="AlphaFoldDB" id="A0A075GMY1"/>
<feature type="compositionally biased region" description="Acidic residues" evidence="1">
    <location>
        <begin position="176"/>
        <end position="185"/>
    </location>
</feature>
<name>A0A075GMY1_9EURY</name>
<evidence type="ECO:0000256" key="1">
    <source>
        <dbReference type="SAM" id="MobiDB-lite"/>
    </source>
</evidence>
<sequence length="185" mass="21286">MMIMGGSKCALDRCCRRPSGKSPYCWLHKSNGDFKKKKEELTAIVERLFPTNKGYRLSYCSAYMNWGNRGPTFSIQYQSNRKQSSYYLQFAPSRRERRRIKRRHIFRIEIYDILSKDLTELETEIQRALEMRFSPPPRTSSRSSTRSGSAGISKSDSYYPTDDDINSVDGGPPSEAYDDASDDDG</sequence>
<feature type="compositionally biased region" description="Polar residues" evidence="1">
    <location>
        <begin position="148"/>
        <end position="158"/>
    </location>
</feature>
<reference evidence="2" key="1">
    <citation type="journal article" date="2014" name="Genome Biol. Evol.">
        <title>Pangenome evidence for extensive interdomain horizontal transfer affecting lineage core and shell genes in uncultured planktonic thaumarchaeota and euryarchaeota.</title>
        <authorList>
            <person name="Deschamps P."/>
            <person name="Zivanovic Y."/>
            <person name="Moreira D."/>
            <person name="Rodriguez-Valera F."/>
            <person name="Lopez-Garcia P."/>
        </authorList>
    </citation>
    <scope>NUCLEOTIDE SEQUENCE</scope>
</reference>
<proteinExistence type="predicted"/>